<protein>
    <submittedName>
        <fullName evidence="1">PTS system mannose/fructose/sorbose family transporter subunit IID</fullName>
    </submittedName>
</protein>
<evidence type="ECO:0000313" key="2">
    <source>
        <dbReference type="Proteomes" id="UP000595814"/>
    </source>
</evidence>
<gene>
    <name evidence="1" type="ORF">JFY71_04130</name>
</gene>
<keyword evidence="2" id="KW-1185">Reference proteome</keyword>
<accession>A0AC61N253</accession>
<sequence length="282" mass="30993">MTSNNYIDKNGKKALFTKKDMTKMALNEGALGMEFSWNYERQMHLAFCMMIDPYLEKIYKNDPVGYRLALTRHVEFFNITPQLAPFVGGIAVSMEEAIAKKEMEPESVSNIKTALMGPLSGIGDSIFLGCIRIIALGIGLSFALDGNILGPILYWLIYNIPAFGLRIFGAQKGYELGFSYLDKIQKSGLMNKLMEAAGVLSMIVIGAMSSGMVYTTLGLEIGSGESVQTLQELLDGIMPGIVALGVTWLYYWLLKKRVSPMVLIVCTVIIGIVGAYFGIFVS</sequence>
<dbReference type="Proteomes" id="UP000595814">
    <property type="component" value="Chromosome"/>
</dbReference>
<dbReference type="EMBL" id="CP066744">
    <property type="protein sequence ID" value="QQK09076.1"/>
    <property type="molecule type" value="Genomic_DNA"/>
</dbReference>
<organism evidence="1 2">
    <name type="scientific">Miniphocaeibacter halophilus</name>
    <dbReference type="NCBI Taxonomy" id="2931922"/>
    <lineage>
        <taxon>Bacteria</taxon>
        <taxon>Bacillati</taxon>
        <taxon>Bacillota</taxon>
        <taxon>Tissierellia</taxon>
        <taxon>Tissierellales</taxon>
        <taxon>Peptoniphilaceae</taxon>
        <taxon>Miniphocaeibacter</taxon>
    </lineage>
</organism>
<evidence type="ECO:0000313" key="1">
    <source>
        <dbReference type="EMBL" id="QQK09076.1"/>
    </source>
</evidence>
<reference evidence="1 2" key="1">
    <citation type="journal article" date="2022" name="Int. J. Syst. Evol. Microbiol.">
        <title>Miniphocaeibacter halophilus sp. nov., an ammonium-tolerant acetate-producing bacterium isolated from a biogas system.</title>
        <authorList>
            <person name="Schnurer A."/>
            <person name="Singh A."/>
            <person name="Bi S."/>
            <person name="Qiao W."/>
            <person name="Westerholm M."/>
        </authorList>
    </citation>
    <scope>NUCLEOTIDE SEQUENCE [LARGE SCALE GENOMIC DNA]</scope>
    <source>
        <strain evidence="1 2">AMB_01</strain>
    </source>
</reference>
<name>A0AC61N253_9FIRM</name>
<proteinExistence type="predicted"/>